<dbReference type="Proteomes" id="UP000593571">
    <property type="component" value="Unassembled WGS sequence"/>
</dbReference>
<evidence type="ECO:0000313" key="1">
    <source>
        <dbReference type="EMBL" id="KAF6404964.1"/>
    </source>
</evidence>
<name>A0A7J8C283_ROUAE</name>
<sequence length="126" mass="14480">MCFTVYESINVYYEIYIYMYIYITLGSSALPEVRRGIVTLFLQVRRLKFREDTQRGDFQGTPPEEKRGQNLNPVQILKSALSPPFCGQNQLSREFAIEGPPWAGPFPTRAHIYSLQGGKPLSKMKK</sequence>
<organism evidence="1 2">
    <name type="scientific">Rousettus aegyptiacus</name>
    <name type="common">Egyptian fruit bat</name>
    <name type="synonym">Pteropus aegyptiacus</name>
    <dbReference type="NCBI Taxonomy" id="9407"/>
    <lineage>
        <taxon>Eukaryota</taxon>
        <taxon>Metazoa</taxon>
        <taxon>Chordata</taxon>
        <taxon>Craniata</taxon>
        <taxon>Vertebrata</taxon>
        <taxon>Euteleostomi</taxon>
        <taxon>Mammalia</taxon>
        <taxon>Eutheria</taxon>
        <taxon>Laurasiatheria</taxon>
        <taxon>Chiroptera</taxon>
        <taxon>Yinpterochiroptera</taxon>
        <taxon>Pteropodoidea</taxon>
        <taxon>Pteropodidae</taxon>
        <taxon>Rousettinae</taxon>
        <taxon>Rousettus</taxon>
    </lineage>
</organism>
<protein>
    <submittedName>
        <fullName evidence="1">Uncharacterized protein</fullName>
    </submittedName>
</protein>
<dbReference type="AlphaFoldDB" id="A0A7J8C283"/>
<accession>A0A7J8C283</accession>
<proteinExistence type="predicted"/>
<evidence type="ECO:0000313" key="2">
    <source>
        <dbReference type="Proteomes" id="UP000593571"/>
    </source>
</evidence>
<comment type="caution">
    <text evidence="1">The sequence shown here is derived from an EMBL/GenBank/DDBJ whole genome shotgun (WGS) entry which is preliminary data.</text>
</comment>
<reference evidence="1 2" key="1">
    <citation type="journal article" date="2020" name="Nature">
        <title>Six reference-quality genomes reveal evolution of bat adaptations.</title>
        <authorList>
            <person name="Jebb D."/>
            <person name="Huang Z."/>
            <person name="Pippel M."/>
            <person name="Hughes G.M."/>
            <person name="Lavrichenko K."/>
            <person name="Devanna P."/>
            <person name="Winkler S."/>
            <person name="Jermiin L.S."/>
            <person name="Skirmuntt E.C."/>
            <person name="Katzourakis A."/>
            <person name="Burkitt-Gray L."/>
            <person name="Ray D.A."/>
            <person name="Sullivan K.A.M."/>
            <person name="Roscito J.G."/>
            <person name="Kirilenko B.M."/>
            <person name="Davalos L.M."/>
            <person name="Corthals A.P."/>
            <person name="Power M.L."/>
            <person name="Jones G."/>
            <person name="Ransome R.D."/>
            <person name="Dechmann D.K.N."/>
            <person name="Locatelli A.G."/>
            <person name="Puechmaille S.J."/>
            <person name="Fedrigo O."/>
            <person name="Jarvis E.D."/>
            <person name="Hiller M."/>
            <person name="Vernes S.C."/>
            <person name="Myers E.W."/>
            <person name="Teeling E.C."/>
        </authorList>
    </citation>
    <scope>NUCLEOTIDE SEQUENCE [LARGE SCALE GENOMIC DNA]</scope>
    <source>
        <strain evidence="1">MRouAeg1</strain>
        <tissue evidence="1">Muscle</tissue>
    </source>
</reference>
<keyword evidence="2" id="KW-1185">Reference proteome</keyword>
<dbReference type="EMBL" id="JACASE010000015">
    <property type="protein sequence ID" value="KAF6404964.1"/>
    <property type="molecule type" value="Genomic_DNA"/>
</dbReference>
<gene>
    <name evidence="1" type="ORF">HJG63_009293</name>
</gene>